<reference evidence="3 4" key="1">
    <citation type="submission" date="2020-08" db="EMBL/GenBank/DDBJ databases">
        <title>Sequencing the genomes of 1000 actinobacteria strains.</title>
        <authorList>
            <person name="Klenk H.-P."/>
        </authorList>
    </citation>
    <scope>NUCLEOTIDE SEQUENCE [LARGE SCALE GENOMIC DNA]</scope>
    <source>
        <strain evidence="3 4">DSM 17294</strain>
    </source>
</reference>
<organism evidence="3 4">
    <name type="scientific">Kribbella solani</name>
    <dbReference type="NCBI Taxonomy" id="236067"/>
    <lineage>
        <taxon>Bacteria</taxon>
        <taxon>Bacillati</taxon>
        <taxon>Actinomycetota</taxon>
        <taxon>Actinomycetes</taxon>
        <taxon>Propionibacteriales</taxon>
        <taxon>Kribbellaceae</taxon>
        <taxon>Kribbella</taxon>
    </lineage>
</organism>
<dbReference type="SUPFAM" id="SSF52540">
    <property type="entry name" value="P-loop containing nucleoside triphosphate hydrolases"/>
    <property type="match status" value="1"/>
</dbReference>
<accession>A0A841DR96</accession>
<protein>
    <submittedName>
        <fullName evidence="3">MinD-like ATPase involved in chromosome partitioning or flagellar assembly</fullName>
    </submittedName>
</protein>
<comment type="caution">
    <text evidence="3">The sequence shown here is derived from an EMBL/GenBank/DDBJ whole genome shotgun (WGS) entry which is preliminary data.</text>
</comment>
<dbReference type="GO" id="GO:0005829">
    <property type="term" value="C:cytosol"/>
    <property type="evidence" value="ECO:0007669"/>
    <property type="project" value="TreeGrafter"/>
</dbReference>
<dbReference type="EMBL" id="JACHNF010000001">
    <property type="protein sequence ID" value="MBB5980441.1"/>
    <property type="molecule type" value="Genomic_DNA"/>
</dbReference>
<dbReference type="GO" id="GO:0009898">
    <property type="term" value="C:cytoplasmic side of plasma membrane"/>
    <property type="evidence" value="ECO:0007669"/>
    <property type="project" value="TreeGrafter"/>
</dbReference>
<dbReference type="InterPro" id="IPR033756">
    <property type="entry name" value="YlxH/NBP35"/>
</dbReference>
<name>A0A841DR96_9ACTN</name>
<evidence type="ECO:0000313" key="3">
    <source>
        <dbReference type="EMBL" id="MBB5980441.1"/>
    </source>
</evidence>
<keyword evidence="4" id="KW-1185">Reference proteome</keyword>
<dbReference type="Proteomes" id="UP000558997">
    <property type="component" value="Unassembled WGS sequence"/>
</dbReference>
<evidence type="ECO:0000313" key="4">
    <source>
        <dbReference type="Proteomes" id="UP000558997"/>
    </source>
</evidence>
<proteinExistence type="predicted"/>
<dbReference type="InterPro" id="IPR027417">
    <property type="entry name" value="P-loop_NTPase"/>
</dbReference>
<dbReference type="Pfam" id="PF10609">
    <property type="entry name" value="ParA"/>
    <property type="match status" value="1"/>
</dbReference>
<keyword evidence="3" id="KW-0966">Cell projection</keyword>
<dbReference type="PANTHER" id="PTHR43384">
    <property type="entry name" value="SEPTUM SITE-DETERMINING PROTEIN MIND HOMOLOG, CHLOROPLASTIC-RELATED"/>
    <property type="match status" value="1"/>
</dbReference>
<dbReference type="InterPro" id="IPR050625">
    <property type="entry name" value="ParA/MinD_ATPase"/>
</dbReference>
<dbReference type="GO" id="GO:0016887">
    <property type="term" value="F:ATP hydrolysis activity"/>
    <property type="evidence" value="ECO:0007669"/>
    <property type="project" value="TreeGrafter"/>
</dbReference>
<dbReference type="AlphaFoldDB" id="A0A841DR96"/>
<gene>
    <name evidence="3" type="ORF">HDA44_003782</name>
</gene>
<dbReference type="Gene3D" id="3.40.50.300">
    <property type="entry name" value="P-loop containing nucleotide triphosphate hydrolases"/>
    <property type="match status" value="1"/>
</dbReference>
<keyword evidence="3" id="KW-0969">Cilium</keyword>
<dbReference type="RefSeq" id="WP_184836193.1">
    <property type="nucleotide sequence ID" value="NZ_BAAAVN010000025.1"/>
</dbReference>
<evidence type="ECO:0000256" key="2">
    <source>
        <dbReference type="ARBA" id="ARBA00022840"/>
    </source>
</evidence>
<keyword evidence="2" id="KW-0067">ATP-binding</keyword>
<keyword evidence="3" id="KW-0282">Flagellum</keyword>
<dbReference type="GO" id="GO:0005524">
    <property type="term" value="F:ATP binding"/>
    <property type="evidence" value="ECO:0007669"/>
    <property type="project" value="UniProtKB-KW"/>
</dbReference>
<dbReference type="PANTHER" id="PTHR43384:SF11">
    <property type="entry name" value="SEPTUM SITE DETERMINING PROTEIN"/>
    <property type="match status" value="1"/>
</dbReference>
<evidence type="ECO:0000256" key="1">
    <source>
        <dbReference type="ARBA" id="ARBA00022741"/>
    </source>
</evidence>
<dbReference type="GO" id="GO:0051782">
    <property type="term" value="P:negative regulation of cell division"/>
    <property type="evidence" value="ECO:0007669"/>
    <property type="project" value="TreeGrafter"/>
</dbReference>
<sequence>MSTPVLLAVTGAPWEADVVQRTERAPGIRVVRRCVDIADVMAAAVSGQARAVLLADALPRLSGDAVAALHARGITVLALVDPTETGAPFGPEDRLSRMGIERILPADVSPSDLARAVTEAVEAGPPMSASHFGGGFVPLSPDSPIAPPLEPAGFQPGTGRLIAVWGPTGAPGRSTVAVNLAYELAAKGVPTLLADADVYGGTVAQMLGMLDETSGLAAAARSASNGSLDLIMLAKHARQVEPGLLVLTGLSRADRWTELRPAAVETIWSTARQLAPCTVVDVSFCIETDEEISFDSLAPRRNGATVVTLEEADEVIVVGTADPVGLTRVIRAIHELRAVVPSAAIRVVMNRVRSGALGGSPREAAGAALAQYAGVELAALLPFDQSAVDAAMTHGRSLSEAAKSSKLRKSFQQLAASVAKDVTAVDVAAVAT</sequence>
<keyword evidence="1" id="KW-0547">Nucleotide-binding</keyword>